<organism evidence="1 2">
    <name type="scientific">Hyalomma asiaticum</name>
    <name type="common">Tick</name>
    <dbReference type="NCBI Taxonomy" id="266040"/>
    <lineage>
        <taxon>Eukaryota</taxon>
        <taxon>Metazoa</taxon>
        <taxon>Ecdysozoa</taxon>
        <taxon>Arthropoda</taxon>
        <taxon>Chelicerata</taxon>
        <taxon>Arachnida</taxon>
        <taxon>Acari</taxon>
        <taxon>Parasitiformes</taxon>
        <taxon>Ixodida</taxon>
        <taxon>Ixodoidea</taxon>
        <taxon>Ixodidae</taxon>
        <taxon>Hyalomminae</taxon>
        <taxon>Hyalomma</taxon>
    </lineage>
</organism>
<protein>
    <submittedName>
        <fullName evidence="1">Uncharacterized protein</fullName>
    </submittedName>
</protein>
<dbReference type="EMBL" id="CM023483">
    <property type="protein sequence ID" value="KAH6935391.1"/>
    <property type="molecule type" value="Genomic_DNA"/>
</dbReference>
<comment type="caution">
    <text evidence="1">The sequence shown here is derived from an EMBL/GenBank/DDBJ whole genome shotgun (WGS) entry which is preliminary data.</text>
</comment>
<reference evidence="1" key="1">
    <citation type="submission" date="2020-05" db="EMBL/GenBank/DDBJ databases">
        <title>Large-scale comparative analyses of tick genomes elucidate their genetic diversity and vector capacities.</title>
        <authorList>
            <person name="Jia N."/>
            <person name="Wang J."/>
            <person name="Shi W."/>
            <person name="Du L."/>
            <person name="Sun Y."/>
            <person name="Zhan W."/>
            <person name="Jiang J."/>
            <person name="Wang Q."/>
            <person name="Zhang B."/>
            <person name="Ji P."/>
            <person name="Sakyi L.B."/>
            <person name="Cui X."/>
            <person name="Yuan T."/>
            <person name="Jiang B."/>
            <person name="Yang W."/>
            <person name="Lam T.T.-Y."/>
            <person name="Chang Q."/>
            <person name="Ding S."/>
            <person name="Wang X."/>
            <person name="Zhu J."/>
            <person name="Ruan X."/>
            <person name="Zhao L."/>
            <person name="Wei J."/>
            <person name="Que T."/>
            <person name="Du C."/>
            <person name="Cheng J."/>
            <person name="Dai P."/>
            <person name="Han X."/>
            <person name="Huang E."/>
            <person name="Gao Y."/>
            <person name="Liu J."/>
            <person name="Shao H."/>
            <person name="Ye R."/>
            <person name="Li L."/>
            <person name="Wei W."/>
            <person name="Wang X."/>
            <person name="Wang C."/>
            <person name="Yang T."/>
            <person name="Huo Q."/>
            <person name="Li W."/>
            <person name="Guo W."/>
            <person name="Chen H."/>
            <person name="Zhou L."/>
            <person name="Ni X."/>
            <person name="Tian J."/>
            <person name="Zhou Y."/>
            <person name="Sheng Y."/>
            <person name="Liu T."/>
            <person name="Pan Y."/>
            <person name="Xia L."/>
            <person name="Li J."/>
            <person name="Zhao F."/>
            <person name="Cao W."/>
        </authorList>
    </citation>
    <scope>NUCLEOTIDE SEQUENCE</scope>
    <source>
        <strain evidence="1">Hyas-2018</strain>
    </source>
</reference>
<evidence type="ECO:0000313" key="2">
    <source>
        <dbReference type="Proteomes" id="UP000821845"/>
    </source>
</evidence>
<name>A0ACB7SN57_HYAAI</name>
<proteinExistence type="predicted"/>
<dbReference type="Proteomes" id="UP000821845">
    <property type="component" value="Chromosome 3"/>
</dbReference>
<gene>
    <name evidence="1" type="ORF">HPB50_005551</name>
</gene>
<sequence>MCDKAEQEPEVTTLTSSPASGSDERQGSYPEPVDALGSSPGASERTGTPNPGTGNATSPSPSGEAEKPQFYIEVDASSMVSLKAGTHYTLVPLDSDQAAAAAAIPTSGSIAQTLAWGRTLDGRLPGDESAGNPRAEELTGESFGLDQGMMSSFDATSVAPGKAEEPDTPLDAEFEESEEKMTYTPLMTVSQQQQQQEQQAQAHEATAAAAAAAQMQHATGGYDSAAMRYRHPTSPLYVAPPQHALQHQTTTPFLVHQRGSWAPYTATTAAQASMTMSECCSTGMASEIRGSPAPVSRSRRLRGQRFEPRSAANVQLSWASQAYLPLPTTSHSGAAASAAASIAGDASTSSGGATAADSGLHTTLGSDEVSSAGDYGRSATGEASGSDIMSGVARVANMGQIQHMVGPLDNVPYYMPFNGRENHNEKERKRSERPTTPPLCVSLAAGLREARTLHYACPATSTLLAILASLRPFGPIAIPALETYCRWRAPLSARVSS</sequence>
<keyword evidence="2" id="KW-1185">Reference proteome</keyword>
<accession>A0ACB7SN57</accession>
<evidence type="ECO:0000313" key="1">
    <source>
        <dbReference type="EMBL" id="KAH6935391.1"/>
    </source>
</evidence>